<evidence type="ECO:0000313" key="2">
    <source>
        <dbReference type="EMBL" id="ETE64489.1"/>
    </source>
</evidence>
<organism evidence="2 3">
    <name type="scientific">Ophiophagus hannah</name>
    <name type="common">King cobra</name>
    <name type="synonym">Naja hannah</name>
    <dbReference type="NCBI Taxonomy" id="8665"/>
    <lineage>
        <taxon>Eukaryota</taxon>
        <taxon>Metazoa</taxon>
        <taxon>Chordata</taxon>
        <taxon>Craniata</taxon>
        <taxon>Vertebrata</taxon>
        <taxon>Euteleostomi</taxon>
        <taxon>Lepidosauria</taxon>
        <taxon>Squamata</taxon>
        <taxon>Bifurcata</taxon>
        <taxon>Unidentata</taxon>
        <taxon>Episquamata</taxon>
        <taxon>Toxicofera</taxon>
        <taxon>Serpentes</taxon>
        <taxon>Colubroidea</taxon>
        <taxon>Elapidae</taxon>
        <taxon>Elapinae</taxon>
        <taxon>Ophiophagus</taxon>
    </lineage>
</organism>
<comment type="caution">
    <text evidence="2">The sequence shown here is derived from an EMBL/GenBank/DDBJ whole genome shotgun (WGS) entry which is preliminary data.</text>
</comment>
<evidence type="ECO:0000259" key="1">
    <source>
        <dbReference type="Pfam" id="PF10469"/>
    </source>
</evidence>
<dbReference type="AlphaFoldDB" id="V8NQG8"/>
<proteinExistence type="predicted"/>
<reference evidence="2 3" key="1">
    <citation type="journal article" date="2013" name="Proc. Natl. Acad. Sci. U.S.A.">
        <title>The king cobra genome reveals dynamic gene evolution and adaptation in the snake venom system.</title>
        <authorList>
            <person name="Vonk F.J."/>
            <person name="Casewell N.R."/>
            <person name="Henkel C.V."/>
            <person name="Heimberg A.M."/>
            <person name="Jansen H.J."/>
            <person name="McCleary R.J."/>
            <person name="Kerkkamp H.M."/>
            <person name="Vos R.A."/>
            <person name="Guerreiro I."/>
            <person name="Calvete J.J."/>
            <person name="Wuster W."/>
            <person name="Woods A.E."/>
            <person name="Logan J.M."/>
            <person name="Harrison R.A."/>
            <person name="Castoe T.A."/>
            <person name="de Koning A.P."/>
            <person name="Pollock D.D."/>
            <person name="Yandell M."/>
            <person name="Calderon D."/>
            <person name="Renjifo C."/>
            <person name="Currier R.B."/>
            <person name="Salgado D."/>
            <person name="Pla D."/>
            <person name="Sanz L."/>
            <person name="Hyder A.S."/>
            <person name="Ribeiro J.M."/>
            <person name="Arntzen J.W."/>
            <person name="van den Thillart G.E."/>
            <person name="Boetzer M."/>
            <person name="Pirovano W."/>
            <person name="Dirks R.P."/>
            <person name="Spaink H.P."/>
            <person name="Duboule D."/>
            <person name="McGlinn E."/>
            <person name="Kini R.M."/>
            <person name="Richardson M.K."/>
        </authorList>
    </citation>
    <scope>NUCLEOTIDE SEQUENCE</scope>
    <source>
        <tissue evidence="2">Blood</tissue>
    </source>
</reference>
<dbReference type="InterPro" id="IPR052641">
    <property type="entry name" value="AKAP7_isoform_gamma"/>
</dbReference>
<gene>
    <name evidence="2" type="ORF">L345_09742</name>
</gene>
<dbReference type="Gene3D" id="3.90.1140.10">
    <property type="entry name" value="Cyclic phosphodiesterase"/>
    <property type="match status" value="1"/>
</dbReference>
<dbReference type="GO" id="GO:0010738">
    <property type="term" value="P:regulation of protein kinase A signaling"/>
    <property type="evidence" value="ECO:0007669"/>
    <property type="project" value="TreeGrafter"/>
</dbReference>
<dbReference type="EMBL" id="AZIM01002226">
    <property type="protein sequence ID" value="ETE64489.1"/>
    <property type="molecule type" value="Genomic_DNA"/>
</dbReference>
<dbReference type="SUPFAM" id="SSF55144">
    <property type="entry name" value="LigT-like"/>
    <property type="match status" value="1"/>
</dbReference>
<accession>V8NQG8</accession>
<dbReference type="PANTHER" id="PTHR15934">
    <property type="entry name" value="RNA 2',3'-CYCLIC PHOSPHODIESTERASE"/>
    <property type="match status" value="1"/>
</dbReference>
<dbReference type="PANTHER" id="PTHR15934:SF4">
    <property type="entry name" value="A-KINASE ANCHOR PROTEIN 7-LIKE PHOSPHOESTERASE DOMAIN-CONTAINING PROTEIN"/>
    <property type="match status" value="1"/>
</dbReference>
<dbReference type="Proteomes" id="UP000018936">
    <property type="component" value="Unassembled WGS sequence"/>
</dbReference>
<dbReference type="Pfam" id="PF10469">
    <property type="entry name" value="AKAP7_NLS"/>
    <property type="match status" value="1"/>
</dbReference>
<keyword evidence="3" id="KW-1185">Reference proteome</keyword>
<dbReference type="GO" id="GO:0005829">
    <property type="term" value="C:cytosol"/>
    <property type="evidence" value="ECO:0007669"/>
    <property type="project" value="TreeGrafter"/>
</dbReference>
<sequence length="252" mass="29402">MSREVQRILDKIEDVQESIFTQEPKLLKALVPIQTMHLTIFVAHLKTEDDIKRAISALEHSKAEVRALLQRQLFCMTFHGTGQFNNKVIYVKMSADEQHMLSKIAGMVLNSFMEMNIDVSSSRDVKPQLTFLKLSKDPAWRRKTCKLDLETLDLYVYSLFMQIRRNSTKLASEKLVKACMWNIKILLLAQSRIDLCAMHKKRQDSGYYHCEYSVNICPCLQYQMDHLMKSVESTLEYIQHIPGIVHFEEKIK</sequence>
<protein>
    <recommendedName>
        <fullName evidence="1">A-kinase anchor protein 7-like phosphoesterase domain-containing protein</fullName>
    </recommendedName>
</protein>
<feature type="non-terminal residue" evidence="2">
    <location>
        <position position="1"/>
    </location>
</feature>
<evidence type="ECO:0000313" key="3">
    <source>
        <dbReference type="Proteomes" id="UP000018936"/>
    </source>
</evidence>
<name>V8NQG8_OPHHA</name>
<feature type="domain" description="A-kinase anchor protein 7-like phosphoesterase" evidence="1">
    <location>
        <begin position="6"/>
        <end position="215"/>
    </location>
</feature>
<dbReference type="InterPro" id="IPR019510">
    <property type="entry name" value="AKAP7-like_phosphoesterase"/>
</dbReference>
<dbReference type="OrthoDB" id="277832at2759"/>
<dbReference type="GO" id="GO:0034237">
    <property type="term" value="F:protein kinase A regulatory subunit binding"/>
    <property type="evidence" value="ECO:0007669"/>
    <property type="project" value="TreeGrafter"/>
</dbReference>
<dbReference type="InterPro" id="IPR009097">
    <property type="entry name" value="Cyclic_Pdiesterase"/>
</dbReference>